<evidence type="ECO:0000256" key="1">
    <source>
        <dbReference type="SAM" id="MobiDB-lite"/>
    </source>
</evidence>
<evidence type="ECO:0000313" key="2">
    <source>
        <dbReference type="EMBL" id="EKD16989.1"/>
    </source>
</evidence>
<dbReference type="OrthoDB" id="331699at2759"/>
<dbReference type="GO" id="GO:0016787">
    <property type="term" value="F:hydrolase activity"/>
    <property type="evidence" value="ECO:0007669"/>
    <property type="project" value="UniProtKB-KW"/>
</dbReference>
<keyword evidence="2" id="KW-0378">Hydrolase</keyword>
<dbReference type="STRING" id="1072389.K1XW59"/>
<keyword evidence="3" id="KW-1185">Reference proteome</keyword>
<protein>
    <submittedName>
        <fullName evidence="2">Acyl-CoA thioester hydrolase</fullName>
    </submittedName>
</protein>
<dbReference type="GeneID" id="18760501"/>
<gene>
    <name evidence="2" type="ORF">MBM_04566</name>
</gene>
<feature type="compositionally biased region" description="Polar residues" evidence="1">
    <location>
        <begin position="109"/>
        <end position="120"/>
    </location>
</feature>
<dbReference type="AlphaFoldDB" id="K1XW59"/>
<dbReference type="InParanoid" id="K1XW59"/>
<feature type="compositionally biased region" description="Basic and acidic residues" evidence="1">
    <location>
        <begin position="121"/>
        <end position="130"/>
    </location>
</feature>
<dbReference type="Gene3D" id="3.10.129.10">
    <property type="entry name" value="Hotdog Thioesterase"/>
    <property type="match status" value="1"/>
</dbReference>
<dbReference type="KEGG" id="mbe:MBM_04566"/>
<name>K1XW59_MARBU</name>
<dbReference type="EMBL" id="JH921437">
    <property type="protein sequence ID" value="EKD16989.1"/>
    <property type="molecule type" value="Genomic_DNA"/>
</dbReference>
<sequence>MLDNKNNENFNIDEFKHIVSSALRTTRTSTLWLCQLHFEPANPLHNHLPRHPNPAPYPSSAKPSAHREGEARKSVPSPPHQDVSPLASTASRQSHAPAPRMPFIEASRKQQQGENGTRAVTSDHSKRDLSPKSISDSLSRVPRGMTATRLVMAVTAAVDRITLQHPLSEICDLELSGMATFAKGRSSMEVSIQVAKVPKQGETVKDGDVLFDVRVYDGRPLPVS</sequence>
<dbReference type="HOGENOM" id="CLU_1235261_0_0_1"/>
<evidence type="ECO:0000313" key="3">
    <source>
        <dbReference type="Proteomes" id="UP000006753"/>
    </source>
</evidence>
<feature type="region of interest" description="Disordered" evidence="1">
    <location>
        <begin position="45"/>
        <end position="141"/>
    </location>
</feature>
<reference evidence="2 3" key="1">
    <citation type="journal article" date="2012" name="BMC Genomics">
        <title>Sequencing the genome of Marssonina brunnea reveals fungus-poplar co-evolution.</title>
        <authorList>
            <person name="Zhu S."/>
            <person name="Cao Y.-Z."/>
            <person name="Jiang C."/>
            <person name="Tan B.-Y."/>
            <person name="Wang Z."/>
            <person name="Feng S."/>
            <person name="Zhang L."/>
            <person name="Su X.-H."/>
            <person name="Brejova B."/>
            <person name="Vinar T."/>
            <person name="Xu M."/>
            <person name="Wang M.-X."/>
            <person name="Zhang S.-G."/>
            <person name="Huang M.-R."/>
            <person name="Wu R."/>
            <person name="Zhou Y."/>
        </authorList>
    </citation>
    <scope>NUCLEOTIDE SEQUENCE [LARGE SCALE GENOMIC DNA]</scope>
    <source>
        <strain evidence="2 3">MB_m1</strain>
    </source>
</reference>
<proteinExistence type="predicted"/>
<dbReference type="Proteomes" id="UP000006753">
    <property type="component" value="Unassembled WGS sequence"/>
</dbReference>
<accession>K1XW59</accession>
<organism evidence="2 3">
    <name type="scientific">Marssonina brunnea f. sp. multigermtubi (strain MB_m1)</name>
    <name type="common">Marssonina leaf spot fungus</name>
    <dbReference type="NCBI Taxonomy" id="1072389"/>
    <lineage>
        <taxon>Eukaryota</taxon>
        <taxon>Fungi</taxon>
        <taxon>Dikarya</taxon>
        <taxon>Ascomycota</taxon>
        <taxon>Pezizomycotina</taxon>
        <taxon>Leotiomycetes</taxon>
        <taxon>Helotiales</taxon>
        <taxon>Drepanopezizaceae</taxon>
        <taxon>Drepanopeziza</taxon>
    </lineage>
</organism>